<proteinExistence type="predicted"/>
<dbReference type="Proteomes" id="UP000077115">
    <property type="component" value="Unassembled WGS sequence"/>
</dbReference>
<dbReference type="AlphaFoldDB" id="A0A177WBS4"/>
<accession>A0A177WBS4</accession>
<reference evidence="1 2" key="2">
    <citation type="submission" date="2016-05" db="EMBL/GenBank/DDBJ databases">
        <title>Lineage-specific infection strategies underlie the spectrum of fungal disease in amphibians.</title>
        <authorList>
            <person name="Cuomo C.A."/>
            <person name="Farrer R.A."/>
            <person name="James T."/>
            <person name="Longcore J."/>
            <person name="Birren B."/>
        </authorList>
    </citation>
    <scope>NUCLEOTIDE SEQUENCE [LARGE SCALE GENOMIC DNA]</scope>
    <source>
        <strain evidence="1 2">JEL423</strain>
    </source>
</reference>
<evidence type="ECO:0000313" key="1">
    <source>
        <dbReference type="EMBL" id="OAJ37483.1"/>
    </source>
</evidence>
<dbReference type="EMBL" id="DS022300">
    <property type="protein sequence ID" value="OAJ37483.1"/>
    <property type="molecule type" value="Genomic_DNA"/>
</dbReference>
<gene>
    <name evidence="1" type="ORF">BDEG_21498</name>
</gene>
<sequence>MSTAAQGCMDTFSLCLVVSDQFEAATCVPQKLVNQTLYTACECYRNVNRDLCYNQCSGNATLQAERLTTVAVMINQTCSEAGLNPHALPQPPPWQRFGLPSSTVASTPPTNTAGTAGAPVAGTANTPAKAAAAGVHESGVWMSAMTASLLCLVTAIMV</sequence>
<dbReference type="OrthoDB" id="2150848at2759"/>
<reference evidence="1 2" key="1">
    <citation type="submission" date="2006-10" db="EMBL/GenBank/DDBJ databases">
        <title>The Genome Sequence of Batrachochytrium dendrobatidis JEL423.</title>
        <authorList>
            <consortium name="The Broad Institute Genome Sequencing Platform"/>
            <person name="Birren B."/>
            <person name="Lander E."/>
            <person name="Galagan J."/>
            <person name="Cuomo C."/>
            <person name="Devon K."/>
            <person name="Jaffe D."/>
            <person name="Butler J."/>
            <person name="Alvarez P."/>
            <person name="Gnerre S."/>
            <person name="Grabherr M."/>
            <person name="Kleber M."/>
            <person name="Mauceli E."/>
            <person name="Brockman W."/>
            <person name="Young S."/>
            <person name="LaButti K."/>
            <person name="Sykes S."/>
            <person name="DeCaprio D."/>
            <person name="Crawford M."/>
            <person name="Koehrsen M."/>
            <person name="Engels R."/>
            <person name="Montgomery P."/>
            <person name="Pearson M."/>
            <person name="Howarth C."/>
            <person name="Larson L."/>
            <person name="White J."/>
            <person name="O'Leary S."/>
            <person name="Kodira C."/>
            <person name="Zeng Q."/>
            <person name="Yandava C."/>
            <person name="Alvarado L."/>
            <person name="Longcore J."/>
            <person name="James T."/>
        </authorList>
    </citation>
    <scope>NUCLEOTIDE SEQUENCE [LARGE SCALE GENOMIC DNA]</scope>
    <source>
        <strain evidence="1 2">JEL423</strain>
    </source>
</reference>
<evidence type="ECO:0000313" key="2">
    <source>
        <dbReference type="Proteomes" id="UP000077115"/>
    </source>
</evidence>
<name>A0A177WBS4_BATDL</name>
<organism evidence="1 2">
    <name type="scientific">Batrachochytrium dendrobatidis (strain JEL423)</name>
    <dbReference type="NCBI Taxonomy" id="403673"/>
    <lineage>
        <taxon>Eukaryota</taxon>
        <taxon>Fungi</taxon>
        <taxon>Fungi incertae sedis</taxon>
        <taxon>Chytridiomycota</taxon>
        <taxon>Chytridiomycota incertae sedis</taxon>
        <taxon>Chytridiomycetes</taxon>
        <taxon>Rhizophydiales</taxon>
        <taxon>Rhizophydiales incertae sedis</taxon>
        <taxon>Batrachochytrium</taxon>
    </lineage>
</organism>
<dbReference type="VEuPathDB" id="FungiDB:BDEG_21498"/>
<protein>
    <submittedName>
        <fullName evidence="1">Uncharacterized protein</fullName>
    </submittedName>
</protein>